<keyword evidence="1" id="KW-0479">Metal-binding</keyword>
<proteinExistence type="predicted"/>
<feature type="compositionally biased region" description="Low complexity" evidence="3">
    <location>
        <begin position="188"/>
        <end position="208"/>
    </location>
</feature>
<dbReference type="GO" id="GO:0000981">
    <property type="term" value="F:DNA-binding transcription factor activity, RNA polymerase II-specific"/>
    <property type="evidence" value="ECO:0007669"/>
    <property type="project" value="InterPro"/>
</dbReference>
<evidence type="ECO:0000259" key="4">
    <source>
        <dbReference type="PROSITE" id="PS50048"/>
    </source>
</evidence>
<dbReference type="VEuPathDB" id="FungiDB:TRICI_003820"/>
<feature type="compositionally biased region" description="Polar residues" evidence="3">
    <location>
        <begin position="172"/>
        <end position="187"/>
    </location>
</feature>
<dbReference type="PANTHER" id="PTHR47783:SF1">
    <property type="entry name" value="ZN(II)2CYS6 TRANSCRIPTION FACTOR (EUROFUNG)"/>
    <property type="match status" value="1"/>
</dbReference>
<dbReference type="AlphaFoldDB" id="A0A642V2X7"/>
<feature type="region of interest" description="Disordered" evidence="3">
    <location>
        <begin position="692"/>
        <end position="753"/>
    </location>
</feature>
<dbReference type="EMBL" id="SWFS01000284">
    <property type="protein sequence ID" value="KAA8911436.1"/>
    <property type="molecule type" value="Genomic_DNA"/>
</dbReference>
<feature type="domain" description="Zn(2)-C6 fungal-type" evidence="4">
    <location>
        <begin position="31"/>
        <end position="60"/>
    </location>
</feature>
<dbReference type="Pfam" id="PF04082">
    <property type="entry name" value="Fungal_trans"/>
    <property type="match status" value="1"/>
</dbReference>
<dbReference type="Proteomes" id="UP000761534">
    <property type="component" value="Unassembled WGS sequence"/>
</dbReference>
<dbReference type="CDD" id="cd00067">
    <property type="entry name" value="GAL4"/>
    <property type="match status" value="1"/>
</dbReference>
<feature type="compositionally biased region" description="Polar residues" evidence="3">
    <location>
        <begin position="707"/>
        <end position="727"/>
    </location>
</feature>
<dbReference type="InterPro" id="IPR036864">
    <property type="entry name" value="Zn2-C6_fun-type_DNA-bd_sf"/>
</dbReference>
<reference evidence="5" key="1">
    <citation type="journal article" date="2019" name="G3 (Bethesda)">
        <title>Genome Assemblies of Two Rare Opportunistic Yeast Pathogens: Diutina rugosa (syn. Candida rugosa) and Trichomonascus ciferrii (syn. Candida ciferrii).</title>
        <authorList>
            <person name="Mixao V."/>
            <person name="Saus E."/>
            <person name="Hansen A.P."/>
            <person name="Lass-Florl C."/>
            <person name="Gabaldon T."/>
        </authorList>
    </citation>
    <scope>NUCLEOTIDE SEQUENCE</scope>
    <source>
        <strain evidence="5">CBS 4856</strain>
    </source>
</reference>
<accession>A0A642V2X7</accession>
<dbReference type="GO" id="GO:0008270">
    <property type="term" value="F:zinc ion binding"/>
    <property type="evidence" value="ECO:0007669"/>
    <property type="project" value="InterPro"/>
</dbReference>
<keyword evidence="6" id="KW-1185">Reference proteome</keyword>
<dbReference type="GO" id="GO:0003677">
    <property type="term" value="F:DNA binding"/>
    <property type="evidence" value="ECO:0007669"/>
    <property type="project" value="InterPro"/>
</dbReference>
<dbReference type="InterPro" id="IPR007219">
    <property type="entry name" value="XnlR_reg_dom"/>
</dbReference>
<evidence type="ECO:0000256" key="3">
    <source>
        <dbReference type="SAM" id="MobiDB-lite"/>
    </source>
</evidence>
<evidence type="ECO:0000256" key="2">
    <source>
        <dbReference type="ARBA" id="ARBA00023242"/>
    </source>
</evidence>
<dbReference type="Gene3D" id="4.10.240.10">
    <property type="entry name" value="Zn(2)-C6 fungal-type DNA-binding domain"/>
    <property type="match status" value="1"/>
</dbReference>
<feature type="region of interest" description="Disordered" evidence="3">
    <location>
        <begin position="62"/>
        <end position="113"/>
    </location>
</feature>
<dbReference type="SUPFAM" id="SSF57701">
    <property type="entry name" value="Zn2/Cys6 DNA-binding domain"/>
    <property type="match status" value="1"/>
</dbReference>
<evidence type="ECO:0000313" key="6">
    <source>
        <dbReference type="Proteomes" id="UP000761534"/>
    </source>
</evidence>
<feature type="region of interest" description="Disordered" evidence="3">
    <location>
        <begin position="169"/>
        <end position="213"/>
    </location>
</feature>
<dbReference type="PANTHER" id="PTHR47783">
    <property type="entry name" value="ZN(II)2CYS6 TRANSCRIPTION FACTOR (EUROFUNG)-RELATED"/>
    <property type="match status" value="1"/>
</dbReference>
<dbReference type="OrthoDB" id="2428527at2759"/>
<evidence type="ECO:0000313" key="5">
    <source>
        <dbReference type="EMBL" id="KAA8911436.1"/>
    </source>
</evidence>
<dbReference type="GO" id="GO:0006351">
    <property type="term" value="P:DNA-templated transcription"/>
    <property type="evidence" value="ECO:0007669"/>
    <property type="project" value="InterPro"/>
</dbReference>
<comment type="caution">
    <text evidence="5">The sequence shown here is derived from an EMBL/GenBank/DDBJ whole genome shotgun (WGS) entry which is preliminary data.</text>
</comment>
<dbReference type="SMART" id="SM00066">
    <property type="entry name" value="GAL4"/>
    <property type="match status" value="1"/>
</dbReference>
<dbReference type="Pfam" id="PF00172">
    <property type="entry name" value="Zn_clus"/>
    <property type="match status" value="1"/>
</dbReference>
<protein>
    <recommendedName>
        <fullName evidence="4">Zn(2)-C6 fungal-type domain-containing protein</fullName>
    </recommendedName>
</protein>
<dbReference type="CDD" id="cd12148">
    <property type="entry name" value="fungal_TF_MHR"/>
    <property type="match status" value="1"/>
</dbReference>
<name>A0A642V2X7_9ASCO</name>
<feature type="compositionally biased region" description="Polar residues" evidence="3">
    <location>
        <begin position="98"/>
        <end position="107"/>
    </location>
</feature>
<dbReference type="InterPro" id="IPR001138">
    <property type="entry name" value="Zn2Cys6_DnaBD"/>
</dbReference>
<organism evidence="5 6">
    <name type="scientific">Trichomonascus ciferrii</name>
    <dbReference type="NCBI Taxonomy" id="44093"/>
    <lineage>
        <taxon>Eukaryota</taxon>
        <taxon>Fungi</taxon>
        <taxon>Dikarya</taxon>
        <taxon>Ascomycota</taxon>
        <taxon>Saccharomycotina</taxon>
        <taxon>Dipodascomycetes</taxon>
        <taxon>Dipodascales</taxon>
        <taxon>Trichomonascaceae</taxon>
        <taxon>Trichomonascus</taxon>
        <taxon>Trichomonascus ciferrii complex</taxon>
    </lineage>
</organism>
<evidence type="ECO:0000256" key="1">
    <source>
        <dbReference type="ARBA" id="ARBA00022723"/>
    </source>
</evidence>
<feature type="compositionally biased region" description="Low complexity" evidence="3">
    <location>
        <begin position="73"/>
        <end position="90"/>
    </location>
</feature>
<dbReference type="PROSITE" id="PS50048">
    <property type="entry name" value="ZN2_CY6_FUNGAL_2"/>
    <property type="match status" value="1"/>
</dbReference>
<keyword evidence="2" id="KW-0539">Nucleus</keyword>
<gene>
    <name evidence="5" type="ORF">TRICI_003820</name>
</gene>
<dbReference type="SMART" id="SM00906">
    <property type="entry name" value="Fungal_trans"/>
    <property type="match status" value="1"/>
</dbReference>
<sequence length="771" mass="85154">MSSLKFVIQSNFGGPNKGEDENQKPKRAKHACLACQGRKVRCSGVMPCDLCKSKNIECEFRDSKGGSSGSGSSGSNNATQAGNNATTNSGLKRKAVRQNGNSISSNGPRKRYKLQTTRQPYFRWLGPTAIAPPQSGTYRLLSVNLRSNELTNDRKAIMVERQPISLERGLFDNSNDGTGINNNGNRNASTSSGSTFASSKSSPESTASDFDHFPPLPPKEVFRNFSENMSNFLPYMTIEGFEDGVSQGIISECLLYSMASIAERLNPKSTATPTPAGDITPVGTPNMAERYLEAAKRLVIPHLASPSVEIVYALLLIAYSEFAEDRDSGLWAWSGMAIRMCYDLGLHKVSAADDAEAKVGRKVFWSVVCLDRLISCGTGRGASIPDADIEHEPEHGEIVVGDGQRRSDPFPYLCKLLVLLGQVSNYLNTHATNNLTPNKTVYDDKSVSPSSLSPESWDQMEAFAKFQQQVSDFYTTLPPDLLFDVQNFQEFSKIKHSQVFLLLHIWNQALVLAVHHPTIVYPKAQLDVMGLMSNPHADLTGTGSISIADMVSFADLIDANSFLANPFLSQPIYMAACAALTLSLSLPQSSASHKFYTLQRTFNTCRQMLTRMQRIWRGISWHSRTLDSLAASEPDVDLSVNSKGFVNTKDLGVVRKATIDESTRKWLAEEMGDSNNDEIYGLFVSGITENQQPLHQPQPLQDRHNSGDSTTTNNNADNKTSISSSDILEQPPNEPRQRPQIYRSNTDGRPDESFRSMVMRNMDLEEYLRPF</sequence>